<dbReference type="GO" id="GO:0005737">
    <property type="term" value="C:cytoplasm"/>
    <property type="evidence" value="ECO:0007669"/>
    <property type="project" value="TreeGrafter"/>
</dbReference>
<dbReference type="PANTHER" id="PTHR11215:SF1">
    <property type="entry name" value="MYG1 EXONUCLEASE"/>
    <property type="match status" value="1"/>
</dbReference>
<keyword evidence="3" id="KW-1185">Reference proteome</keyword>
<proteinExistence type="inferred from homology"/>
<reference evidence="2 3" key="1">
    <citation type="submission" date="2018-10" db="EMBL/GenBank/DDBJ databases">
        <title>Anaerotruncus faecis sp. nov., isolated from human feces.</title>
        <authorList>
            <person name="Wang Y.-J."/>
        </authorList>
    </citation>
    <scope>NUCLEOTIDE SEQUENCE [LARGE SCALE GENOMIC DNA]</scope>
    <source>
        <strain evidence="2 3">22A2-44</strain>
    </source>
</reference>
<organism evidence="2 3">
    <name type="scientific">Anaerotruncus massiliensis</name>
    <name type="common">ex Liu et al. 2021</name>
    <dbReference type="NCBI Taxonomy" id="2321404"/>
    <lineage>
        <taxon>Bacteria</taxon>
        <taxon>Bacillati</taxon>
        <taxon>Bacillota</taxon>
        <taxon>Clostridia</taxon>
        <taxon>Eubacteriales</taxon>
        <taxon>Oscillospiraceae</taxon>
        <taxon>Anaerotruncus</taxon>
    </lineage>
</organism>
<dbReference type="Pfam" id="PF03690">
    <property type="entry name" value="MYG1_exonuc"/>
    <property type="match status" value="1"/>
</dbReference>
<dbReference type="EMBL" id="RCHT01000008">
    <property type="protein sequence ID" value="RLL11605.1"/>
    <property type="molecule type" value="Genomic_DNA"/>
</dbReference>
<evidence type="ECO:0008006" key="4">
    <source>
        <dbReference type="Google" id="ProtNLM"/>
    </source>
</evidence>
<comment type="caution">
    <text evidence="2">The sequence shown here is derived from an EMBL/GenBank/DDBJ whole genome shotgun (WGS) entry which is preliminary data.</text>
</comment>
<dbReference type="RefSeq" id="WP_121586710.1">
    <property type="nucleotide sequence ID" value="NZ_RCHT01000008.1"/>
</dbReference>
<sequence>MTASIPDTALTHGGRFHADDVFSAALLKLLNPSVQIIRVFDVPENFDGLVFDIGWGKFDHHQKNAPVRPNGVPYAAFGLLWKEFGAGLVGPEEAERFDFHFIQPLDLDDNTGCGSEIAGLIGAFNPSWDSDRSPDDCFAEAVAFAEVILEKRFEGIWSIQRARALVERALGEMRDGIVILPTFAPWKMALVPSPAEFVVYPSQRGGYSAQAVPNDDETHSLKHPFPAGWAGRSEEELPRISGIETLRFCHNNRFLIAAGTLEDAVRACEAARREK</sequence>
<protein>
    <recommendedName>
        <fullName evidence="4">MYG1 family protein</fullName>
    </recommendedName>
</protein>
<name>A0A498D195_9FIRM</name>
<dbReference type="Proteomes" id="UP000276301">
    <property type="component" value="Unassembled WGS sequence"/>
</dbReference>
<accession>A0A498D195</accession>
<evidence type="ECO:0000256" key="1">
    <source>
        <dbReference type="ARBA" id="ARBA00010105"/>
    </source>
</evidence>
<dbReference type="PANTHER" id="PTHR11215">
    <property type="entry name" value="METAL DEPENDENT HYDROLASE - RELATED"/>
    <property type="match status" value="1"/>
</dbReference>
<comment type="similarity">
    <text evidence="1">Belongs to the MYG1 family.</text>
</comment>
<gene>
    <name evidence="2" type="ORF">D4A47_06805</name>
</gene>
<dbReference type="InterPro" id="IPR003226">
    <property type="entry name" value="MYG1_exonuclease"/>
</dbReference>
<evidence type="ECO:0000313" key="2">
    <source>
        <dbReference type="EMBL" id="RLL11605.1"/>
    </source>
</evidence>
<evidence type="ECO:0000313" key="3">
    <source>
        <dbReference type="Proteomes" id="UP000276301"/>
    </source>
</evidence>
<dbReference type="AlphaFoldDB" id="A0A498D195"/>